<name>A0A8D2CND4_SCIVU</name>
<evidence type="ECO:0000256" key="3">
    <source>
        <dbReference type="ARBA" id="ARBA00004613"/>
    </source>
</evidence>
<dbReference type="GO" id="GO:0005149">
    <property type="term" value="F:interleukin-1 receptor binding"/>
    <property type="evidence" value="ECO:0007669"/>
    <property type="project" value="UniProtKB-UniRule"/>
</dbReference>
<dbReference type="PRINTS" id="PR01357">
    <property type="entry name" value="INTRLEUKN1AB"/>
</dbReference>
<proteinExistence type="inferred from homology"/>
<protein>
    <recommendedName>
        <fullName evidence="16">Interleukin-1</fullName>
    </recommendedName>
</protein>
<reference evidence="18" key="1">
    <citation type="submission" date="2025-08" db="UniProtKB">
        <authorList>
            <consortium name="Ensembl"/>
        </authorList>
    </citation>
    <scope>IDENTIFICATION</scope>
</reference>
<keyword evidence="7 16" id="KW-0964">Secreted</keyword>
<dbReference type="GO" id="GO:0005634">
    <property type="term" value="C:nucleus"/>
    <property type="evidence" value="ECO:0007669"/>
    <property type="project" value="UniProtKB-SubCell"/>
</dbReference>
<dbReference type="PROSITE" id="PS00253">
    <property type="entry name" value="INTERLEUKIN_1"/>
    <property type="match status" value="1"/>
</dbReference>
<evidence type="ECO:0000256" key="13">
    <source>
        <dbReference type="ARBA" id="ARBA00023242"/>
    </source>
</evidence>
<evidence type="ECO:0000256" key="10">
    <source>
        <dbReference type="ARBA" id="ARBA00022990"/>
    </source>
</evidence>
<reference evidence="18" key="2">
    <citation type="submission" date="2025-09" db="UniProtKB">
        <authorList>
            <consortium name="Ensembl"/>
        </authorList>
    </citation>
    <scope>IDENTIFICATION</scope>
</reference>
<keyword evidence="11" id="KW-0325">Glycoprotein</keyword>
<evidence type="ECO:0000256" key="5">
    <source>
        <dbReference type="ARBA" id="ARBA00022490"/>
    </source>
</evidence>
<dbReference type="PANTHER" id="PTHR10078:SF33">
    <property type="entry name" value="INTERLEUKIN-1 ALPHA"/>
    <property type="match status" value="1"/>
</dbReference>
<keyword evidence="8" id="KW-0597">Phosphoprotein</keyword>
<evidence type="ECO:0000256" key="15">
    <source>
        <dbReference type="ARBA" id="ARBA00034134"/>
    </source>
</evidence>
<dbReference type="GO" id="GO:0001660">
    <property type="term" value="P:fever generation"/>
    <property type="evidence" value="ECO:0007669"/>
    <property type="project" value="UniProtKB-UniRule"/>
</dbReference>
<dbReference type="AlphaFoldDB" id="A0A8D2CND4"/>
<evidence type="ECO:0000256" key="6">
    <source>
        <dbReference type="ARBA" id="ARBA00022514"/>
    </source>
</evidence>
<evidence type="ECO:0000313" key="18">
    <source>
        <dbReference type="Ensembl" id="ENSSVLP00005007701.1"/>
    </source>
</evidence>
<evidence type="ECO:0000256" key="1">
    <source>
        <dbReference type="ARBA" id="ARBA00004123"/>
    </source>
</evidence>
<evidence type="ECO:0000256" key="8">
    <source>
        <dbReference type="ARBA" id="ARBA00022553"/>
    </source>
</evidence>
<dbReference type="GO" id="GO:0019221">
    <property type="term" value="P:cytokine-mediated signaling pathway"/>
    <property type="evidence" value="ECO:0007669"/>
    <property type="project" value="TreeGrafter"/>
</dbReference>
<evidence type="ECO:0000313" key="19">
    <source>
        <dbReference type="Proteomes" id="UP000694564"/>
    </source>
</evidence>
<evidence type="ECO:0000256" key="16">
    <source>
        <dbReference type="RuleBase" id="RU003753"/>
    </source>
</evidence>
<evidence type="ECO:0000256" key="9">
    <source>
        <dbReference type="ARBA" id="ARBA00022620"/>
    </source>
</evidence>
<comment type="similarity">
    <text evidence="4 16">Belongs to the IL-1 family.</text>
</comment>
<dbReference type="GO" id="GO:0001819">
    <property type="term" value="P:positive regulation of cytokine production"/>
    <property type="evidence" value="ECO:0007669"/>
    <property type="project" value="UniProtKB-ARBA"/>
</dbReference>
<dbReference type="InterPro" id="IPR003295">
    <property type="entry name" value="IL-1_alpha"/>
</dbReference>
<evidence type="ECO:0000256" key="4">
    <source>
        <dbReference type="ARBA" id="ARBA00010448"/>
    </source>
</evidence>
<accession>A0A8D2CND4</accession>
<keyword evidence="5" id="KW-0963">Cytoplasm</keyword>
<evidence type="ECO:0000256" key="14">
    <source>
        <dbReference type="ARBA" id="ARBA00023246"/>
    </source>
</evidence>
<dbReference type="PANTHER" id="PTHR10078">
    <property type="entry name" value="INTERLEUKIN-1 FAMILY MEMBER"/>
    <property type="match status" value="1"/>
</dbReference>
<dbReference type="GO" id="GO:0005829">
    <property type="term" value="C:cytosol"/>
    <property type="evidence" value="ECO:0007669"/>
    <property type="project" value="UniProtKB-UniRule"/>
</dbReference>
<evidence type="ECO:0000256" key="12">
    <source>
        <dbReference type="ARBA" id="ARBA00023198"/>
    </source>
</evidence>
<keyword evidence="14 16" id="KW-0497">Mitogen</keyword>
<dbReference type="InterPro" id="IPR000975">
    <property type="entry name" value="IL-1_fam"/>
</dbReference>
<dbReference type="GO" id="GO:0005615">
    <property type="term" value="C:extracellular space"/>
    <property type="evidence" value="ECO:0007669"/>
    <property type="project" value="UniProtKB-KW"/>
</dbReference>
<organism evidence="18 19">
    <name type="scientific">Sciurus vulgaris</name>
    <name type="common">Eurasian red squirrel</name>
    <dbReference type="NCBI Taxonomy" id="55149"/>
    <lineage>
        <taxon>Eukaryota</taxon>
        <taxon>Metazoa</taxon>
        <taxon>Chordata</taxon>
        <taxon>Craniata</taxon>
        <taxon>Vertebrata</taxon>
        <taxon>Euteleostomi</taxon>
        <taxon>Mammalia</taxon>
        <taxon>Eutheria</taxon>
        <taxon>Euarchontoglires</taxon>
        <taxon>Glires</taxon>
        <taxon>Rodentia</taxon>
        <taxon>Sciuromorpha</taxon>
        <taxon>Sciuridae</taxon>
        <taxon>Sciurinae</taxon>
        <taxon>Sciurini</taxon>
        <taxon>Sciurus</taxon>
    </lineage>
</organism>
<dbReference type="Ensembl" id="ENSSVLT00005008583.1">
    <property type="protein sequence ID" value="ENSSVLP00005007701.1"/>
    <property type="gene ID" value="ENSSVLG00005006289.1"/>
</dbReference>
<dbReference type="PRINTS" id="PR01358">
    <property type="entry name" value="INTRLEUKIN1A"/>
</dbReference>
<dbReference type="OrthoDB" id="9451248at2759"/>
<dbReference type="InterPro" id="IPR020877">
    <property type="entry name" value="IL-1_CS"/>
</dbReference>
<keyword evidence="12 16" id="KW-0395">Inflammatory response</keyword>
<keyword evidence="19" id="KW-1185">Reference proteome</keyword>
<dbReference type="GO" id="GO:0006955">
    <property type="term" value="P:immune response"/>
    <property type="evidence" value="ECO:0007669"/>
    <property type="project" value="InterPro"/>
</dbReference>
<dbReference type="InterPro" id="IPR003502">
    <property type="entry name" value="IL-1_propep"/>
</dbReference>
<comment type="subcellular location">
    <subcellularLocation>
        <location evidence="2">Cytoplasm</location>
    </subcellularLocation>
    <subcellularLocation>
        <location evidence="1">Nucleus</location>
    </subcellularLocation>
    <subcellularLocation>
        <location evidence="3 16">Secreted</location>
    </subcellularLocation>
</comment>
<dbReference type="GeneTree" id="ENSGT00390000013353"/>
<dbReference type="Pfam" id="PF02394">
    <property type="entry name" value="IL1_propep"/>
    <property type="match status" value="1"/>
</dbReference>
<dbReference type="GO" id="GO:0005125">
    <property type="term" value="F:cytokine activity"/>
    <property type="evidence" value="ECO:0007669"/>
    <property type="project" value="UniProtKB-UniRule"/>
</dbReference>
<dbReference type="GO" id="GO:0051781">
    <property type="term" value="P:positive regulation of cell division"/>
    <property type="evidence" value="ECO:0007669"/>
    <property type="project" value="UniProtKB-KW"/>
</dbReference>
<evidence type="ECO:0000256" key="11">
    <source>
        <dbReference type="ARBA" id="ARBA00023180"/>
    </source>
</evidence>
<evidence type="ECO:0000256" key="7">
    <source>
        <dbReference type="ARBA" id="ARBA00022525"/>
    </source>
</evidence>
<comment type="subunit">
    <text evidence="15">Monomer. Interacts with TMED10; the interaction mediates the translocation from the cytoplasm into the ERGIC (endoplasmic reticulum-Golgi intermediate compartment) and thereby secretion. Interacts with IL1R1. Interacts with S100A13; this interaction is the first step in the export of IL1A, followed by direct translocation of this complex across the plasma membrane.</text>
</comment>
<sequence>SADVIDFFQVFSESLFTAVNSCSVVIFPSSKKSFYAASYDPLGETCVDKLMSLGTSESSRTAKLTFKQSLVLVSANGKTLKKRRLSFNQPISDDDLEAIAYDVEARSAPHVFQSSGSYTYRRVIKEEFFLNDTLHQSIIQDPTSQYLKATSLNDQDREGNSRGFQISVTLRISKTRLFVSAQEEGNPVLLREMPETPKTIKEGENDLNLIFFWERHGNMNYFTSAAHPELLIATKVDSLVHMARGPPRRTDFQDVVKPASAVGCAPL</sequence>
<dbReference type="SMART" id="SM00125">
    <property type="entry name" value="IL1"/>
    <property type="match status" value="1"/>
</dbReference>
<dbReference type="Gene3D" id="2.80.10.50">
    <property type="match status" value="1"/>
</dbReference>
<feature type="domain" description="Interleukin-1 propeptide" evidence="17">
    <location>
        <begin position="29"/>
        <end position="103"/>
    </location>
</feature>
<keyword evidence="13" id="KW-0539">Nucleus</keyword>
<keyword evidence="6 16" id="KW-0202">Cytokine</keyword>
<dbReference type="Proteomes" id="UP000694564">
    <property type="component" value="Chromosome 14"/>
</dbReference>
<keyword evidence="9 16" id="KW-0666">Pyrogen</keyword>
<evidence type="ECO:0000256" key="2">
    <source>
        <dbReference type="ARBA" id="ARBA00004496"/>
    </source>
</evidence>
<dbReference type="GO" id="GO:0033092">
    <property type="term" value="P:positive regulation of immature T cell proliferation in thymus"/>
    <property type="evidence" value="ECO:0007669"/>
    <property type="project" value="TreeGrafter"/>
</dbReference>
<dbReference type="InterPro" id="IPR008996">
    <property type="entry name" value="IL1/FGF"/>
</dbReference>
<evidence type="ECO:0000259" key="17">
    <source>
        <dbReference type="Pfam" id="PF02394"/>
    </source>
</evidence>
<dbReference type="GO" id="GO:0071222">
    <property type="term" value="P:cellular response to lipopolysaccharide"/>
    <property type="evidence" value="ECO:0007669"/>
    <property type="project" value="TreeGrafter"/>
</dbReference>
<dbReference type="SUPFAM" id="SSF50353">
    <property type="entry name" value="Cytokine"/>
    <property type="match status" value="1"/>
</dbReference>
<dbReference type="PRINTS" id="PR00264">
    <property type="entry name" value="INTERLEUKIN1"/>
</dbReference>
<dbReference type="Pfam" id="PF00340">
    <property type="entry name" value="IL1"/>
    <property type="match status" value="1"/>
</dbReference>
<keyword evidence="10" id="KW-0007">Acetylation</keyword>